<organism evidence="4 5">
    <name type="scientific">Rosa chinensis</name>
    <name type="common">China rose</name>
    <dbReference type="NCBI Taxonomy" id="74649"/>
    <lineage>
        <taxon>Eukaryota</taxon>
        <taxon>Viridiplantae</taxon>
        <taxon>Streptophyta</taxon>
        <taxon>Embryophyta</taxon>
        <taxon>Tracheophyta</taxon>
        <taxon>Spermatophyta</taxon>
        <taxon>Magnoliopsida</taxon>
        <taxon>eudicotyledons</taxon>
        <taxon>Gunneridae</taxon>
        <taxon>Pentapetalae</taxon>
        <taxon>rosids</taxon>
        <taxon>fabids</taxon>
        <taxon>Rosales</taxon>
        <taxon>Rosaceae</taxon>
        <taxon>Rosoideae</taxon>
        <taxon>Rosoideae incertae sedis</taxon>
        <taxon>Rosa</taxon>
    </lineage>
</organism>
<feature type="repeat" description="PPR" evidence="3">
    <location>
        <begin position="73"/>
        <end position="109"/>
    </location>
</feature>
<gene>
    <name evidence="4" type="ORF">RchiOBHm_Chr7g0193131</name>
</gene>
<evidence type="ECO:0000256" key="3">
    <source>
        <dbReference type="PROSITE-ProRule" id="PRU00708"/>
    </source>
</evidence>
<dbReference type="Pfam" id="PF13041">
    <property type="entry name" value="PPR_2"/>
    <property type="match status" value="2"/>
</dbReference>
<dbReference type="AlphaFoldDB" id="A0A2P6P5Q8"/>
<feature type="repeat" description="PPR" evidence="3">
    <location>
        <begin position="496"/>
        <end position="531"/>
    </location>
</feature>
<reference evidence="4 5" key="1">
    <citation type="journal article" date="2018" name="Nat. Genet.">
        <title>The Rosa genome provides new insights in the design of modern roses.</title>
        <authorList>
            <person name="Bendahmane M."/>
        </authorList>
    </citation>
    <scope>NUCLEOTIDE SEQUENCE [LARGE SCALE GENOMIC DNA]</scope>
    <source>
        <strain evidence="5">cv. Old Blush</strain>
    </source>
</reference>
<dbReference type="Gramene" id="PRQ17268">
    <property type="protein sequence ID" value="PRQ17268"/>
    <property type="gene ID" value="RchiOBHm_Chr7g0193131"/>
</dbReference>
<accession>A0A2P6P5Q8</accession>
<dbReference type="STRING" id="74649.A0A2P6P5Q8"/>
<name>A0A2P6P5Q8_ROSCH</name>
<keyword evidence="2" id="KW-0677">Repeat</keyword>
<keyword evidence="5" id="KW-1185">Reference proteome</keyword>
<dbReference type="Proteomes" id="UP000238479">
    <property type="component" value="Chromosome 7"/>
</dbReference>
<dbReference type="PANTHER" id="PTHR47941">
    <property type="entry name" value="PENTATRICOPEPTIDE REPEAT-CONTAINING PROTEIN 3, MITOCHONDRIAL"/>
    <property type="match status" value="1"/>
</dbReference>
<evidence type="ECO:0000256" key="1">
    <source>
        <dbReference type="ARBA" id="ARBA00007626"/>
    </source>
</evidence>
<dbReference type="InterPro" id="IPR011990">
    <property type="entry name" value="TPR-like_helical_dom_sf"/>
</dbReference>
<dbReference type="EMBL" id="PDCK01000045">
    <property type="protein sequence ID" value="PRQ17268.1"/>
    <property type="molecule type" value="Genomic_DNA"/>
</dbReference>
<feature type="repeat" description="PPR" evidence="3">
    <location>
        <begin position="280"/>
        <end position="314"/>
    </location>
</feature>
<evidence type="ECO:0000313" key="4">
    <source>
        <dbReference type="EMBL" id="PRQ17268.1"/>
    </source>
</evidence>
<feature type="repeat" description="PPR" evidence="3">
    <location>
        <begin position="315"/>
        <end position="350"/>
    </location>
</feature>
<feature type="repeat" description="PPR" evidence="3">
    <location>
        <begin position="461"/>
        <end position="495"/>
    </location>
</feature>
<protein>
    <submittedName>
        <fullName evidence="4">Putative pentatricopeptide</fullName>
    </submittedName>
</protein>
<dbReference type="Gene3D" id="1.25.40.10">
    <property type="entry name" value="Tetratricopeptide repeat domain"/>
    <property type="match status" value="4"/>
</dbReference>
<comment type="similarity">
    <text evidence="1">Belongs to the PPR family. P subfamily.</text>
</comment>
<evidence type="ECO:0000313" key="5">
    <source>
        <dbReference type="Proteomes" id="UP000238479"/>
    </source>
</evidence>
<comment type="caution">
    <text evidence="4">The sequence shown here is derived from an EMBL/GenBank/DDBJ whole genome shotgun (WGS) entry which is preliminary data.</text>
</comment>
<dbReference type="PROSITE" id="PS51375">
    <property type="entry name" value="PPR"/>
    <property type="match status" value="6"/>
</dbReference>
<evidence type="ECO:0000256" key="2">
    <source>
        <dbReference type="ARBA" id="ARBA00022737"/>
    </source>
</evidence>
<sequence>MAETTKLNLADSAAADDLEKPPEDLRKVLAKMRTQEALIISTTKMVEGLLRDGFMNVALEIGAKIQDTNEVPRVVTDTAVIEYYVNAAGDRTKDALRVFKHMSASGVEPNAYTYAVIIKALAAADLKKNPNFVVYAKNYFVEMLDRGMRPNEETYDAVLEGIGRGENKAEAEEERREFVENVKEKGFVLVLQKEAEEMAKPHPLKSEMEMLKEHVMMVFEDATKDCEDENVQARFREIGEDYESLSKCAFDLFNALVRTGLNEEARELFKPLLETAILPDEAIFTIVIHIYGAGNIMGHALKAYRHMLSYGITPSSCTYNLLIATLSLDPNFLGHAKELFLEMLDKGIKPFSGTFMAVFNGIARLESLEKGKELLEQIKPKGVLPVLDEGRFTEAMKAMKLYDDLEKKTTDKDVQEVIRNIYLNGMEEESRDMFIAMVEDGNVDEAMRTFQSTGQPRINPMVIVHTAVIEAYINGGKTEGALQTFMDMLAAGLAPISYTYSVLIKGLAADPNFFGDAKKYLIEMMDKGMHPNAATYTAVFEGFAREDDKATEEEGKKFLEVMMAKGFVPDSVAVRMVLTGRPTSVISRVMNIILFE</sequence>
<dbReference type="NCBIfam" id="TIGR00756">
    <property type="entry name" value="PPR"/>
    <property type="match status" value="1"/>
</dbReference>
<dbReference type="InterPro" id="IPR002885">
    <property type="entry name" value="PPR_rpt"/>
</dbReference>
<dbReference type="OrthoDB" id="185373at2759"/>
<proteinExistence type="inferred from homology"/>
<feature type="repeat" description="PPR" evidence="3">
    <location>
        <begin position="532"/>
        <end position="569"/>
    </location>
</feature>